<feature type="non-terminal residue" evidence="2">
    <location>
        <position position="195"/>
    </location>
</feature>
<sequence length="195" mass="22034">DLPVLRFAVRLLDSEAPLSVQGHGYDDHTRDQLLPRGGDHCPPFHPVHRGWHHKHLLVHDHPRRRLRLAADDLDPRGLLQRTAPRPRRGRQGGRCDDASGVPQGYRSAGGARRVHDGHPDVHPRLERVPVRQHVYLRRRPLPGYGRDPQLRHHLHHGLRGPGRGGRGRDGAARDTCPDLPTPHSLWAYGRGREGV</sequence>
<feature type="region of interest" description="Disordered" evidence="1">
    <location>
        <begin position="140"/>
        <end position="178"/>
    </location>
</feature>
<organism evidence="2">
    <name type="scientific">uncultured Rubrobacteraceae bacterium</name>
    <dbReference type="NCBI Taxonomy" id="349277"/>
    <lineage>
        <taxon>Bacteria</taxon>
        <taxon>Bacillati</taxon>
        <taxon>Actinomycetota</taxon>
        <taxon>Rubrobacteria</taxon>
        <taxon>Rubrobacterales</taxon>
        <taxon>Rubrobacteraceae</taxon>
        <taxon>environmental samples</taxon>
    </lineage>
</organism>
<feature type="compositionally biased region" description="Basic and acidic residues" evidence="1">
    <location>
        <begin position="166"/>
        <end position="176"/>
    </location>
</feature>
<evidence type="ECO:0000313" key="2">
    <source>
        <dbReference type="EMBL" id="CAA9427952.1"/>
    </source>
</evidence>
<name>A0A6J4PZC4_9ACTN</name>
<dbReference type="AlphaFoldDB" id="A0A6J4PZC4"/>
<protein>
    <submittedName>
        <fullName evidence="2">Maltodextrin ABC transporter, permease protein MdxG</fullName>
    </submittedName>
</protein>
<feature type="non-terminal residue" evidence="2">
    <location>
        <position position="1"/>
    </location>
</feature>
<feature type="region of interest" description="Disordered" evidence="1">
    <location>
        <begin position="77"/>
        <end position="122"/>
    </location>
</feature>
<feature type="compositionally biased region" description="Basic and acidic residues" evidence="1">
    <location>
        <begin position="113"/>
        <end position="122"/>
    </location>
</feature>
<reference evidence="2" key="1">
    <citation type="submission" date="2020-02" db="EMBL/GenBank/DDBJ databases">
        <authorList>
            <person name="Meier V. D."/>
        </authorList>
    </citation>
    <scope>NUCLEOTIDE SEQUENCE</scope>
    <source>
        <strain evidence="2">AVDCRST_MAG82</strain>
    </source>
</reference>
<accession>A0A6J4PZC4</accession>
<dbReference type="EMBL" id="CADCVA010000268">
    <property type="protein sequence ID" value="CAA9427952.1"/>
    <property type="molecule type" value="Genomic_DNA"/>
</dbReference>
<evidence type="ECO:0000256" key="1">
    <source>
        <dbReference type="SAM" id="MobiDB-lite"/>
    </source>
</evidence>
<feature type="region of interest" description="Disordered" evidence="1">
    <location>
        <begin position="19"/>
        <end position="38"/>
    </location>
</feature>
<gene>
    <name evidence="2" type="ORF">AVDCRST_MAG82-1894</name>
</gene>
<feature type="compositionally biased region" description="Basic and acidic residues" evidence="1">
    <location>
        <begin position="24"/>
        <end position="38"/>
    </location>
</feature>
<proteinExistence type="predicted"/>